<reference evidence="1" key="1">
    <citation type="submission" date="2016-01" db="EMBL/GenBank/DDBJ databases">
        <authorList>
            <person name="Peeters C."/>
        </authorList>
    </citation>
    <scope>NUCLEOTIDE SEQUENCE [LARGE SCALE GENOMIC DNA]</scope>
    <source>
        <strain evidence="1">LMG 22937</strain>
    </source>
</reference>
<dbReference type="AlphaFoldDB" id="A0A158KQN6"/>
<gene>
    <name evidence="1" type="ORF">AWB67_06395</name>
</gene>
<dbReference type="EMBL" id="FCOL02000096">
    <property type="protein sequence ID" value="SAL83394.1"/>
    <property type="molecule type" value="Genomic_DNA"/>
</dbReference>
<protein>
    <submittedName>
        <fullName evidence="1">Uncharacterized protein</fullName>
    </submittedName>
</protein>
<accession>A0A158KQN6</accession>
<evidence type="ECO:0000313" key="2">
    <source>
        <dbReference type="Proteomes" id="UP000054925"/>
    </source>
</evidence>
<organism evidence="1 2">
    <name type="scientific">Caballeronia terrestris</name>
    <dbReference type="NCBI Taxonomy" id="1226301"/>
    <lineage>
        <taxon>Bacteria</taxon>
        <taxon>Pseudomonadati</taxon>
        <taxon>Pseudomonadota</taxon>
        <taxon>Betaproteobacteria</taxon>
        <taxon>Burkholderiales</taxon>
        <taxon>Burkholderiaceae</taxon>
        <taxon>Caballeronia</taxon>
    </lineage>
</organism>
<keyword evidence="2" id="KW-1185">Reference proteome</keyword>
<dbReference type="Proteomes" id="UP000054925">
    <property type="component" value="Unassembled WGS sequence"/>
</dbReference>
<evidence type="ECO:0000313" key="1">
    <source>
        <dbReference type="EMBL" id="SAL83394.1"/>
    </source>
</evidence>
<sequence>MRPVAHPYDPRLTPESLVFGRLAPVSRPVSSRTGKGTEAVSRSAGSSLYGFRQVISS</sequence>
<proteinExistence type="predicted"/>
<comment type="caution">
    <text evidence="1">The sequence shown here is derived from an EMBL/GenBank/DDBJ whole genome shotgun (WGS) entry which is preliminary data.</text>
</comment>
<name>A0A158KQN6_9BURK</name>